<evidence type="ECO:0000313" key="2">
    <source>
        <dbReference type="EMBL" id="MTB71855.1"/>
    </source>
</evidence>
<sequence>MDDVLALERELQSPDARRNERRLRELLAPGFIEIGASGRRWDLETILALLAAESGDGDGSACAIGIRDLEARVLAPGIIQVLWDSDRDGCRARRTSLWQRTANGWRQTYHQGTPLP</sequence>
<dbReference type="InterPro" id="IPR032710">
    <property type="entry name" value="NTF2-like_dom_sf"/>
</dbReference>
<name>A0A6I3IJL4_9MICO</name>
<comment type="caution">
    <text evidence="2">The sequence shown here is derived from an EMBL/GenBank/DDBJ whole genome shotgun (WGS) entry which is preliminary data.</text>
</comment>
<dbReference type="EMBL" id="WLVL01000028">
    <property type="protein sequence ID" value="MTB71855.1"/>
    <property type="molecule type" value="Genomic_DNA"/>
</dbReference>
<organism evidence="2 3">
    <name type="scientific">Arsenicicoccus cauae</name>
    <dbReference type="NCBI Taxonomy" id="2663847"/>
    <lineage>
        <taxon>Bacteria</taxon>
        <taxon>Bacillati</taxon>
        <taxon>Actinomycetota</taxon>
        <taxon>Actinomycetes</taxon>
        <taxon>Micrococcales</taxon>
        <taxon>Intrasporangiaceae</taxon>
        <taxon>Arsenicicoccus</taxon>
    </lineage>
</organism>
<proteinExistence type="predicted"/>
<accession>A0A6I3IJL4</accession>
<dbReference type="Proteomes" id="UP000431092">
    <property type="component" value="Unassembled WGS sequence"/>
</dbReference>
<gene>
    <name evidence="2" type="ORF">GGG17_07715</name>
</gene>
<dbReference type="AlphaFoldDB" id="A0A6I3IJL4"/>
<reference evidence="2 3" key="1">
    <citation type="submission" date="2019-11" db="EMBL/GenBank/DDBJ databases">
        <title>Whole genome sequencing identifies a novel species of the genus Arsenicicoccus isolated from human blood.</title>
        <authorList>
            <person name="Jeong J.H."/>
            <person name="Kweon O.J."/>
            <person name="Kim H.R."/>
            <person name="Kim T.-H."/>
            <person name="Ha S.-M."/>
            <person name="Lee M.-K."/>
        </authorList>
    </citation>
    <scope>NUCLEOTIDE SEQUENCE [LARGE SCALE GENOMIC DNA]</scope>
    <source>
        <strain evidence="2 3">MKL-02</strain>
    </source>
</reference>
<dbReference type="Gene3D" id="3.10.450.50">
    <property type="match status" value="1"/>
</dbReference>
<keyword evidence="3" id="KW-1185">Reference proteome</keyword>
<dbReference type="Pfam" id="PF14534">
    <property type="entry name" value="DUF4440"/>
    <property type="match status" value="1"/>
</dbReference>
<evidence type="ECO:0000313" key="3">
    <source>
        <dbReference type="Proteomes" id="UP000431092"/>
    </source>
</evidence>
<protein>
    <submittedName>
        <fullName evidence="2">DUF4440 domain-containing protein</fullName>
    </submittedName>
</protein>
<dbReference type="InterPro" id="IPR027843">
    <property type="entry name" value="DUF4440"/>
</dbReference>
<evidence type="ECO:0000259" key="1">
    <source>
        <dbReference type="Pfam" id="PF14534"/>
    </source>
</evidence>
<dbReference type="SUPFAM" id="SSF54427">
    <property type="entry name" value="NTF2-like"/>
    <property type="match status" value="1"/>
</dbReference>
<feature type="domain" description="DUF4440" evidence="1">
    <location>
        <begin position="4"/>
        <end position="106"/>
    </location>
</feature>